<dbReference type="EMBL" id="CDSF01000144">
    <property type="protein sequence ID" value="CEP03152.1"/>
    <property type="molecule type" value="Genomic_DNA"/>
</dbReference>
<accession>A0A0G4J6M6</accession>
<organism evidence="2 4">
    <name type="scientific">Plasmodiophora brassicae</name>
    <name type="common">Clubroot disease agent</name>
    <dbReference type="NCBI Taxonomy" id="37360"/>
    <lineage>
        <taxon>Eukaryota</taxon>
        <taxon>Sar</taxon>
        <taxon>Rhizaria</taxon>
        <taxon>Endomyxa</taxon>
        <taxon>Phytomyxea</taxon>
        <taxon>Plasmodiophorida</taxon>
        <taxon>Plasmodiophoridae</taxon>
        <taxon>Plasmodiophora</taxon>
    </lineage>
</organism>
<dbReference type="Proteomes" id="UP000039324">
    <property type="component" value="Unassembled WGS sequence"/>
</dbReference>
<geneLocation type="mitochondrion" evidence="3"/>
<feature type="region of interest" description="Disordered" evidence="1">
    <location>
        <begin position="44"/>
        <end position="76"/>
    </location>
</feature>
<sequence length="599" mass="69164">MDAETSMLDRLERDIKACEEYLGSTSHPNAKYRPLHKYTIPVEFSLTKRSPRSEDVPTPSSPPAKPRRKSRSASAIDARISQWVVDHKRRQQEREAMKKISEISAVAECTFRPKVRPTKSSVLSSRVPVPERLQTRAHEKAMQLEARRQQAEAQETSGLSFTPEISRRSRLMSAKRRPLSQRLSDMQREEALKKEALRQAHLDELAAEMPFKPELNKKTVSIALRRRMLRQESSGTWAQRRQQAQAAADDLCTFRPVIDETSKHLVERLQASHDMPVDFIERQRLQAERRLSRTMNVAEEGNRRPARRSASVGAQHRKSASSVQDSFNRLSLVDSQKRNETRDMVREEFFSQFEFHPRINERSKQLVSSRSEGGTSARRTHERLMSNERAFYARERIKEEIDTKVNEACSFRPRLSSHSATASGVWQFSESQDVAKRIEAYQESKKAKLDAARRAMEENELKECSFAPTPTPFVAPARGPVVVRGLHRFLQLKQLSERQKREQQEREQEVFHVRNADKLRQGNVTVVKPFAFSGDQSRHRVVRDSIRKEALRAQAAQCTFRPETVSRRRRDMILKILQSDDDDDDQSEEGQPGASYNER</sequence>
<name>A0A0G4J6M6_PLABS</name>
<dbReference type="EMBL" id="OVEO01000004">
    <property type="protein sequence ID" value="SPQ95400.1"/>
    <property type="molecule type" value="Genomic_DNA"/>
</dbReference>
<dbReference type="PANTHER" id="PTHR37028">
    <property type="entry name" value="UNNAMED PRODUCT-RELATED"/>
    <property type="match status" value="1"/>
</dbReference>
<evidence type="ECO:0000313" key="3">
    <source>
        <dbReference type="EMBL" id="SPQ95400.1"/>
    </source>
</evidence>
<protein>
    <submittedName>
        <fullName evidence="2">Uncharacterized protein</fullName>
    </submittedName>
</protein>
<evidence type="ECO:0000256" key="1">
    <source>
        <dbReference type="SAM" id="MobiDB-lite"/>
    </source>
</evidence>
<evidence type="ECO:0000313" key="5">
    <source>
        <dbReference type="Proteomes" id="UP000290189"/>
    </source>
</evidence>
<feature type="compositionally biased region" description="Acidic residues" evidence="1">
    <location>
        <begin position="579"/>
        <end position="588"/>
    </location>
</feature>
<reference evidence="3 5" key="2">
    <citation type="submission" date="2018-03" db="EMBL/GenBank/DDBJ databases">
        <authorList>
            <person name="Fogelqvist J."/>
        </authorList>
    </citation>
    <scope>NUCLEOTIDE SEQUENCE [LARGE SCALE GENOMIC DNA]</scope>
</reference>
<dbReference type="OMA" id="QVNERSH"/>
<gene>
    <name evidence="2" type="ORF">PBRA_002911</name>
    <name evidence="3" type="ORF">PLBR_LOCUS2615</name>
</gene>
<keyword evidence="3" id="KW-0496">Mitochondrion</keyword>
<dbReference type="AlphaFoldDB" id="A0A0G4J6M6"/>
<dbReference type="PANTHER" id="PTHR37028:SF4">
    <property type="entry name" value="ALMS MOTIF DOMAIN-CONTAINING PROTEIN"/>
    <property type="match status" value="1"/>
</dbReference>
<evidence type="ECO:0000313" key="2">
    <source>
        <dbReference type="EMBL" id="CEP03152.1"/>
    </source>
</evidence>
<dbReference type="OrthoDB" id="78067at2759"/>
<reference evidence="2 4" key="1">
    <citation type="submission" date="2015-02" db="EMBL/GenBank/DDBJ databases">
        <authorList>
            <person name="Chooi Y.-H."/>
        </authorList>
    </citation>
    <scope>NUCLEOTIDE SEQUENCE [LARGE SCALE GENOMIC DNA]</scope>
    <source>
        <strain evidence="2">E3</strain>
    </source>
</reference>
<proteinExistence type="predicted"/>
<keyword evidence="4" id="KW-1185">Reference proteome</keyword>
<feature type="region of interest" description="Disordered" evidence="1">
    <location>
        <begin position="576"/>
        <end position="599"/>
    </location>
</feature>
<feature type="region of interest" description="Disordered" evidence="1">
    <location>
        <begin position="297"/>
        <end position="325"/>
    </location>
</feature>
<evidence type="ECO:0000313" key="4">
    <source>
        <dbReference type="Proteomes" id="UP000039324"/>
    </source>
</evidence>
<dbReference type="Proteomes" id="UP000290189">
    <property type="component" value="Unassembled WGS sequence"/>
</dbReference>